<evidence type="ECO:0000256" key="9">
    <source>
        <dbReference type="HAMAP-Rule" id="MF_00422"/>
    </source>
</evidence>
<comment type="subcellular location">
    <subcellularLocation>
        <location evidence="9">Cell membrane</location>
        <topology evidence="9">Single-pass membrane protein</topology>
    </subcellularLocation>
    <subcellularLocation>
        <location evidence="1">Membrane</location>
    </subcellularLocation>
</comment>
<proteinExistence type="inferred from homology"/>
<feature type="transmembrane region" description="Helical" evidence="9">
    <location>
        <begin position="30"/>
        <end position="52"/>
    </location>
</feature>
<keyword evidence="5 9" id="KW-0653">Protein transport</keyword>
<dbReference type="GO" id="GO:0006605">
    <property type="term" value="P:protein targeting"/>
    <property type="evidence" value="ECO:0007669"/>
    <property type="project" value="UniProtKB-UniRule"/>
</dbReference>
<name>A0AA42J1E7_9FIRM</name>
<keyword evidence="2 9" id="KW-0813">Transport</keyword>
<keyword evidence="4 9" id="KW-0812">Transmembrane</keyword>
<evidence type="ECO:0000256" key="2">
    <source>
        <dbReference type="ARBA" id="ARBA00022448"/>
    </source>
</evidence>
<dbReference type="GO" id="GO:0005886">
    <property type="term" value="C:plasma membrane"/>
    <property type="evidence" value="ECO:0007669"/>
    <property type="project" value="UniProtKB-SubCell"/>
</dbReference>
<dbReference type="Proteomes" id="UP001169242">
    <property type="component" value="Unassembled WGS sequence"/>
</dbReference>
<dbReference type="PANTHER" id="PTHR33910:SF1">
    <property type="entry name" value="PROTEIN TRANSLOCASE SUBUNIT SECE"/>
    <property type="match status" value="1"/>
</dbReference>
<dbReference type="NCBIfam" id="TIGR00964">
    <property type="entry name" value="secE_bact"/>
    <property type="match status" value="1"/>
</dbReference>
<dbReference type="InterPro" id="IPR038379">
    <property type="entry name" value="SecE_sf"/>
</dbReference>
<dbReference type="InterPro" id="IPR005807">
    <property type="entry name" value="SecE_bac"/>
</dbReference>
<evidence type="ECO:0000256" key="7">
    <source>
        <dbReference type="ARBA" id="ARBA00023010"/>
    </source>
</evidence>
<keyword evidence="3 9" id="KW-1003">Cell membrane</keyword>
<dbReference type="HAMAP" id="MF_00422">
    <property type="entry name" value="SecE"/>
    <property type="match status" value="1"/>
</dbReference>
<evidence type="ECO:0000313" key="11">
    <source>
        <dbReference type="Proteomes" id="UP001169242"/>
    </source>
</evidence>
<protein>
    <recommendedName>
        <fullName evidence="9">Protein translocase subunit SecE</fullName>
    </recommendedName>
</protein>
<dbReference type="GO" id="GO:0009306">
    <property type="term" value="P:protein secretion"/>
    <property type="evidence" value="ECO:0007669"/>
    <property type="project" value="UniProtKB-UniRule"/>
</dbReference>
<evidence type="ECO:0000256" key="5">
    <source>
        <dbReference type="ARBA" id="ARBA00022927"/>
    </source>
</evidence>
<evidence type="ECO:0000256" key="4">
    <source>
        <dbReference type="ARBA" id="ARBA00022692"/>
    </source>
</evidence>
<dbReference type="AlphaFoldDB" id="A0AA42J1E7"/>
<evidence type="ECO:0000256" key="3">
    <source>
        <dbReference type="ARBA" id="ARBA00022475"/>
    </source>
</evidence>
<dbReference type="Pfam" id="PF00584">
    <property type="entry name" value="SecE"/>
    <property type="match status" value="1"/>
</dbReference>
<evidence type="ECO:0000256" key="1">
    <source>
        <dbReference type="ARBA" id="ARBA00004370"/>
    </source>
</evidence>
<evidence type="ECO:0000256" key="8">
    <source>
        <dbReference type="ARBA" id="ARBA00023136"/>
    </source>
</evidence>
<comment type="function">
    <text evidence="9">Essential subunit of the Sec protein translocation channel SecYEG. Clamps together the 2 halves of SecY. May contact the channel plug during translocation.</text>
</comment>
<reference evidence="10" key="1">
    <citation type="journal article" date="2023" name="Int. J. Syst. Evol. Microbiol.">
        <title>&lt;i&gt;Holtiella tumoricola&lt;/i&gt; gen. nov. sp. nov., isolated from a human clinical sample.</title>
        <authorList>
            <person name="Allen-Vercoe E."/>
            <person name="Daigneault M.C."/>
            <person name="Vancuren S.J."/>
            <person name="Cochrane K."/>
            <person name="O'Neal L.L."/>
            <person name="Sankaranarayanan K."/>
            <person name="Lawson P.A."/>
        </authorList>
    </citation>
    <scope>NUCLEOTIDE SEQUENCE</scope>
    <source>
        <strain evidence="10">CC70A</strain>
    </source>
</reference>
<keyword evidence="11" id="KW-1185">Reference proteome</keyword>
<evidence type="ECO:0000256" key="6">
    <source>
        <dbReference type="ARBA" id="ARBA00022989"/>
    </source>
</evidence>
<keyword evidence="8 9" id="KW-0472">Membrane</keyword>
<comment type="caution">
    <text evidence="10">The sequence shown here is derived from an EMBL/GenBank/DDBJ whole genome shotgun (WGS) entry which is preliminary data.</text>
</comment>
<evidence type="ECO:0000313" key="10">
    <source>
        <dbReference type="EMBL" id="MDA3732305.1"/>
    </source>
</evidence>
<organism evidence="10 11">
    <name type="scientific">Holtiella tumoricola</name>
    <dbReference type="NCBI Taxonomy" id="3018743"/>
    <lineage>
        <taxon>Bacteria</taxon>
        <taxon>Bacillati</taxon>
        <taxon>Bacillota</taxon>
        <taxon>Clostridia</taxon>
        <taxon>Lachnospirales</taxon>
        <taxon>Cellulosilyticaceae</taxon>
        <taxon>Holtiella</taxon>
    </lineage>
</organism>
<keyword evidence="7 9" id="KW-0811">Translocation</keyword>
<comment type="similarity">
    <text evidence="9">Belongs to the SecE/SEC61-gamma family.</text>
</comment>
<dbReference type="GO" id="GO:0043952">
    <property type="term" value="P:protein transport by the Sec complex"/>
    <property type="evidence" value="ECO:0007669"/>
    <property type="project" value="UniProtKB-UniRule"/>
</dbReference>
<dbReference type="InterPro" id="IPR001901">
    <property type="entry name" value="Translocase_SecE/Sec61-g"/>
</dbReference>
<dbReference type="RefSeq" id="WP_053983215.1">
    <property type="nucleotide sequence ID" value="NZ_JAQIFT010000046.1"/>
</dbReference>
<gene>
    <name evidence="9 10" type="primary">secE</name>
    <name evidence="10" type="ORF">PBV87_12490</name>
</gene>
<dbReference type="GO" id="GO:0065002">
    <property type="term" value="P:intracellular protein transmembrane transport"/>
    <property type="evidence" value="ECO:0007669"/>
    <property type="project" value="UniProtKB-UniRule"/>
</dbReference>
<dbReference type="Gene3D" id="1.20.5.1030">
    <property type="entry name" value="Preprotein translocase secy subunit"/>
    <property type="match status" value="1"/>
</dbReference>
<dbReference type="GO" id="GO:0008320">
    <property type="term" value="F:protein transmembrane transporter activity"/>
    <property type="evidence" value="ECO:0007669"/>
    <property type="project" value="UniProtKB-UniRule"/>
</dbReference>
<dbReference type="PANTHER" id="PTHR33910">
    <property type="entry name" value="PROTEIN TRANSLOCASE SUBUNIT SECE"/>
    <property type="match status" value="1"/>
</dbReference>
<comment type="subunit">
    <text evidence="9">Component of the Sec protein translocase complex. Heterotrimer consisting of SecY, SecE and SecG subunits. The heterotrimers can form oligomers, although 1 heterotrimer is thought to be able to translocate proteins. Interacts with the ribosome. Interacts with SecDF, and other proteins may be involved. Interacts with SecA.</text>
</comment>
<accession>A0AA42J1E7</accession>
<sequence length="59" mass="6760">MVEFFKDFIAESKRIVWPNKSELIVKTANVIIFALIVAIIIFGMDAVFSYALQLLRQVV</sequence>
<keyword evidence="6 9" id="KW-1133">Transmembrane helix</keyword>
<dbReference type="EMBL" id="JAQIFT010000046">
    <property type="protein sequence ID" value="MDA3732305.1"/>
    <property type="molecule type" value="Genomic_DNA"/>
</dbReference>